<organism evidence="1 2">
    <name type="scientific">Bonamia ostreae</name>
    <dbReference type="NCBI Taxonomy" id="126728"/>
    <lineage>
        <taxon>Eukaryota</taxon>
        <taxon>Sar</taxon>
        <taxon>Rhizaria</taxon>
        <taxon>Endomyxa</taxon>
        <taxon>Ascetosporea</taxon>
        <taxon>Haplosporida</taxon>
        <taxon>Bonamia</taxon>
    </lineage>
</organism>
<protein>
    <submittedName>
        <fullName evidence="1">Uncharacterized protein</fullName>
    </submittedName>
</protein>
<proteinExistence type="predicted"/>
<name>A0ABV2ARI0_9EUKA</name>
<reference evidence="1 2" key="1">
    <citation type="journal article" date="2024" name="BMC Biol.">
        <title>Comparative genomics of Ascetosporea gives new insight into the evolutionary basis for animal parasitism in Rhizaria.</title>
        <authorList>
            <person name="Hiltunen Thoren M."/>
            <person name="Onut-Brannstrom I."/>
            <person name="Alfjorden A."/>
            <person name="Peckova H."/>
            <person name="Swords F."/>
            <person name="Hooper C."/>
            <person name="Holzer A.S."/>
            <person name="Bass D."/>
            <person name="Burki F."/>
        </authorList>
    </citation>
    <scope>NUCLEOTIDE SEQUENCE [LARGE SCALE GENOMIC DNA]</scope>
    <source>
        <strain evidence="1">20-A016</strain>
    </source>
</reference>
<keyword evidence="2" id="KW-1185">Reference proteome</keyword>
<gene>
    <name evidence="1" type="ORF">MHBO_003492</name>
</gene>
<comment type="caution">
    <text evidence="1">The sequence shown here is derived from an EMBL/GenBank/DDBJ whole genome shotgun (WGS) entry which is preliminary data.</text>
</comment>
<accession>A0ABV2ARI0</accession>
<evidence type="ECO:0000313" key="2">
    <source>
        <dbReference type="Proteomes" id="UP001439008"/>
    </source>
</evidence>
<dbReference type="Proteomes" id="UP001439008">
    <property type="component" value="Unassembled WGS sequence"/>
</dbReference>
<evidence type="ECO:0000313" key="1">
    <source>
        <dbReference type="EMBL" id="MES1921967.1"/>
    </source>
</evidence>
<sequence>MKSRSKKIREPMVALSQSRILLIAVVMKLTKSFPVSNLDQHLNFQETVFRSYVTMRKKMMRTQVKLRVKMTQQVTKRDPLNPNVIMLSTQQLKTMIRKHPTYQQMKTLISKHPKHQKMEDVLIQCPAKL</sequence>
<dbReference type="EMBL" id="JBDODL010002002">
    <property type="protein sequence ID" value="MES1921967.1"/>
    <property type="molecule type" value="Genomic_DNA"/>
</dbReference>